<dbReference type="InterPro" id="IPR014710">
    <property type="entry name" value="RmlC-like_jellyroll"/>
</dbReference>
<evidence type="ECO:0000256" key="6">
    <source>
        <dbReference type="ARBA" id="ARBA00029321"/>
    </source>
</evidence>
<evidence type="ECO:0000256" key="4">
    <source>
        <dbReference type="ARBA" id="ARBA00022432"/>
    </source>
</evidence>
<evidence type="ECO:0000259" key="7">
    <source>
        <dbReference type="Pfam" id="PF06560"/>
    </source>
</evidence>
<keyword evidence="9" id="KW-1185">Reference proteome</keyword>
<dbReference type="Gene3D" id="2.60.120.10">
    <property type="entry name" value="Jelly Rolls"/>
    <property type="match status" value="1"/>
</dbReference>
<keyword evidence="8" id="KW-0413">Isomerase</keyword>
<dbReference type="RefSeq" id="WP_317136820.1">
    <property type="nucleotide sequence ID" value="NZ_CP043875.1"/>
</dbReference>
<keyword evidence="5" id="KW-0324">Glycolysis</keyword>
<evidence type="ECO:0000256" key="3">
    <source>
        <dbReference type="ARBA" id="ARBA00011952"/>
    </source>
</evidence>
<evidence type="ECO:0000313" key="8">
    <source>
        <dbReference type="EMBL" id="WOF15252.1"/>
    </source>
</evidence>
<organism evidence="8 9">
    <name type="scientific">Methanochimaera problematica</name>
    <dbReference type="NCBI Taxonomy" id="2609417"/>
    <lineage>
        <taxon>Archaea</taxon>
        <taxon>Methanobacteriati</taxon>
        <taxon>Methanobacteriota</taxon>
        <taxon>Stenosarchaea group</taxon>
        <taxon>Methanomicrobia</taxon>
        <taxon>Methanomicrobiales</taxon>
        <taxon>Methanomicrobiaceae</taxon>
        <taxon>Methanochimaera</taxon>
    </lineage>
</organism>
<accession>A0AA97FAD0</accession>
<dbReference type="Proteomes" id="UP001301797">
    <property type="component" value="Chromosome"/>
</dbReference>
<evidence type="ECO:0000256" key="5">
    <source>
        <dbReference type="ARBA" id="ARBA00023152"/>
    </source>
</evidence>
<dbReference type="InterPro" id="IPR010551">
    <property type="entry name" value="G6P_isomerase_prok"/>
</dbReference>
<evidence type="ECO:0000256" key="1">
    <source>
        <dbReference type="ARBA" id="ARBA00004926"/>
    </source>
</evidence>
<evidence type="ECO:0000256" key="2">
    <source>
        <dbReference type="ARBA" id="ARBA00006542"/>
    </source>
</evidence>
<feature type="domain" description="Glucose-6-phosphate isomerase prokaryote" evidence="7">
    <location>
        <begin position="16"/>
        <end position="180"/>
    </location>
</feature>
<keyword evidence="4" id="KW-0312">Gluconeogenesis</keyword>
<dbReference type="AlphaFoldDB" id="A0AA97FAD0"/>
<dbReference type="Pfam" id="PF06560">
    <property type="entry name" value="GPI"/>
    <property type="match status" value="1"/>
</dbReference>
<dbReference type="GO" id="GO:0006096">
    <property type="term" value="P:glycolytic process"/>
    <property type="evidence" value="ECO:0007669"/>
    <property type="project" value="UniProtKB-KW"/>
</dbReference>
<dbReference type="GO" id="GO:0006094">
    <property type="term" value="P:gluconeogenesis"/>
    <property type="evidence" value="ECO:0007669"/>
    <property type="project" value="UniProtKB-KW"/>
</dbReference>
<name>A0AA97FAD0_9EURY</name>
<dbReference type="KEGG" id="mefw:F1737_00435"/>
<dbReference type="GeneID" id="85228590"/>
<dbReference type="EMBL" id="CP043875">
    <property type="protein sequence ID" value="WOF15252.1"/>
    <property type="molecule type" value="Genomic_DNA"/>
</dbReference>
<dbReference type="GO" id="GO:0004347">
    <property type="term" value="F:glucose-6-phosphate isomerase activity"/>
    <property type="evidence" value="ECO:0007669"/>
    <property type="project" value="UniProtKB-EC"/>
</dbReference>
<comment type="pathway">
    <text evidence="1">Carbohydrate degradation; glycolysis; D-glyceraldehyde 3-phosphate and glycerone phosphate from D-glucose: step 2/4.</text>
</comment>
<dbReference type="EC" id="5.3.1.9" evidence="3"/>
<sequence>MMKFWDGTLPKPGQRTVEDMRSVLADFNACAENTLYFMYRSLSMNPGDKEWLSARCLRYDITVIPPCLLGDEYVKTKGHYHPKAPDGFGFPELYQVISGEAHFLLQKRDLSDVVVVRAKTGDVVLVPPGYGHVTINPSNETLVMANIVSDAFKSEYEFYEHNHGAAYYELFGNVFLKNPNYGDVPKIRFVDAFEVPELKILHNQSIYDLIGDDEVLEYLNNPVILEKINFKI</sequence>
<proteinExistence type="inferred from homology"/>
<evidence type="ECO:0000313" key="9">
    <source>
        <dbReference type="Proteomes" id="UP001301797"/>
    </source>
</evidence>
<comment type="similarity">
    <text evidence="2">Belongs to the archaeal-type GPI family.</text>
</comment>
<reference evidence="8 9" key="1">
    <citation type="submission" date="2019-09" db="EMBL/GenBank/DDBJ databases">
        <title>The complete genome of Methanoplanus sp. FWC-SCC4.</title>
        <authorList>
            <person name="Chen S.-C."/>
            <person name="Zhou Y.-Z."/>
            <person name="Lai M.-C."/>
        </authorList>
    </citation>
    <scope>NUCLEOTIDE SEQUENCE [LARGE SCALE GENOMIC DNA]</scope>
    <source>
        <strain evidence="8 9">FWC-SCC4</strain>
    </source>
</reference>
<dbReference type="GO" id="GO:0005737">
    <property type="term" value="C:cytoplasm"/>
    <property type="evidence" value="ECO:0007669"/>
    <property type="project" value="InterPro"/>
</dbReference>
<gene>
    <name evidence="8" type="ORF">F1737_00435</name>
</gene>
<dbReference type="SUPFAM" id="SSF51182">
    <property type="entry name" value="RmlC-like cupins"/>
    <property type="match status" value="1"/>
</dbReference>
<comment type="catalytic activity">
    <reaction evidence="6">
        <text>alpha-D-glucose 6-phosphate = beta-D-fructose 6-phosphate</text>
        <dbReference type="Rhea" id="RHEA:11816"/>
        <dbReference type="ChEBI" id="CHEBI:57634"/>
        <dbReference type="ChEBI" id="CHEBI:58225"/>
        <dbReference type="EC" id="5.3.1.9"/>
    </reaction>
</comment>
<dbReference type="InterPro" id="IPR011051">
    <property type="entry name" value="RmlC_Cupin_sf"/>
</dbReference>
<protein>
    <recommendedName>
        <fullName evidence="3">glucose-6-phosphate isomerase</fullName>
        <ecNumber evidence="3">5.3.1.9</ecNumber>
    </recommendedName>
</protein>
<dbReference type="CDD" id="cd02218">
    <property type="entry name" value="cupin_PGI"/>
    <property type="match status" value="1"/>
</dbReference>